<keyword evidence="3" id="KW-1185">Reference proteome</keyword>
<evidence type="ECO:0000313" key="2">
    <source>
        <dbReference type="EMBL" id="MFC3229097.1"/>
    </source>
</evidence>
<dbReference type="SUPFAM" id="SSF46785">
    <property type="entry name" value="Winged helix' DNA-binding domain"/>
    <property type="match status" value="1"/>
</dbReference>
<comment type="caution">
    <text evidence="2">The sequence shown here is derived from an EMBL/GenBank/DDBJ whole genome shotgun (WGS) entry which is preliminary data.</text>
</comment>
<gene>
    <name evidence="2" type="ORF">ACFOGJ_17760</name>
</gene>
<sequence length="164" mass="17590">MSDEKRTAGSGENAGDVAREAADACFCLRARQAARLVTRRYDDALRPVGLRITQFTMLAAVTAAGGSLSFSALAERLGMDRTTFSRNVAPLRRRGLVVLRDDLPGRARSVALTAEGAALFARAAPLWRQAQTELRDLLGDTDWQALGQGLARAGARMSEAMDPA</sequence>
<organism evidence="2 3">
    <name type="scientific">Marinibaculum pumilum</name>
    <dbReference type="NCBI Taxonomy" id="1766165"/>
    <lineage>
        <taxon>Bacteria</taxon>
        <taxon>Pseudomonadati</taxon>
        <taxon>Pseudomonadota</taxon>
        <taxon>Alphaproteobacteria</taxon>
        <taxon>Rhodospirillales</taxon>
        <taxon>Rhodospirillaceae</taxon>
        <taxon>Marinibaculum</taxon>
    </lineage>
</organism>
<dbReference type="PANTHER" id="PTHR33164:SF105">
    <property type="entry name" value="TRANSCRIPTIONAL REPRESSOR PROTEIN-RELATED"/>
    <property type="match status" value="1"/>
</dbReference>
<dbReference type="InterPro" id="IPR011991">
    <property type="entry name" value="ArsR-like_HTH"/>
</dbReference>
<accession>A0ABV7L4B4</accession>
<dbReference type="InterPro" id="IPR036388">
    <property type="entry name" value="WH-like_DNA-bd_sf"/>
</dbReference>
<dbReference type="EMBL" id="JBHRTR010000031">
    <property type="protein sequence ID" value="MFC3229097.1"/>
    <property type="molecule type" value="Genomic_DNA"/>
</dbReference>
<dbReference type="InterPro" id="IPR000835">
    <property type="entry name" value="HTH_MarR-typ"/>
</dbReference>
<proteinExistence type="predicted"/>
<dbReference type="SMART" id="SM00347">
    <property type="entry name" value="HTH_MARR"/>
    <property type="match status" value="1"/>
</dbReference>
<dbReference type="InterPro" id="IPR036390">
    <property type="entry name" value="WH_DNA-bd_sf"/>
</dbReference>
<protein>
    <submittedName>
        <fullName evidence="2">MarR family winged helix-turn-helix transcriptional regulator</fullName>
    </submittedName>
</protein>
<reference evidence="3" key="1">
    <citation type="journal article" date="2019" name="Int. J. Syst. Evol. Microbiol.">
        <title>The Global Catalogue of Microorganisms (GCM) 10K type strain sequencing project: providing services to taxonomists for standard genome sequencing and annotation.</title>
        <authorList>
            <consortium name="The Broad Institute Genomics Platform"/>
            <consortium name="The Broad Institute Genome Sequencing Center for Infectious Disease"/>
            <person name="Wu L."/>
            <person name="Ma J."/>
        </authorList>
    </citation>
    <scope>NUCLEOTIDE SEQUENCE [LARGE SCALE GENOMIC DNA]</scope>
    <source>
        <strain evidence="3">KCTC 42964</strain>
    </source>
</reference>
<dbReference type="CDD" id="cd00090">
    <property type="entry name" value="HTH_ARSR"/>
    <property type="match status" value="1"/>
</dbReference>
<dbReference type="InterPro" id="IPR039422">
    <property type="entry name" value="MarR/SlyA-like"/>
</dbReference>
<feature type="domain" description="HTH marR-type" evidence="1">
    <location>
        <begin position="23"/>
        <end position="155"/>
    </location>
</feature>
<dbReference type="RefSeq" id="WP_379902982.1">
    <property type="nucleotide sequence ID" value="NZ_JBHRTR010000031.1"/>
</dbReference>
<dbReference type="PANTHER" id="PTHR33164">
    <property type="entry name" value="TRANSCRIPTIONAL REGULATOR, MARR FAMILY"/>
    <property type="match status" value="1"/>
</dbReference>
<dbReference type="PROSITE" id="PS50995">
    <property type="entry name" value="HTH_MARR_2"/>
    <property type="match status" value="1"/>
</dbReference>
<name>A0ABV7L4B4_9PROT</name>
<evidence type="ECO:0000259" key="1">
    <source>
        <dbReference type="PROSITE" id="PS50995"/>
    </source>
</evidence>
<dbReference type="Pfam" id="PF12802">
    <property type="entry name" value="MarR_2"/>
    <property type="match status" value="1"/>
</dbReference>
<dbReference type="Proteomes" id="UP001595528">
    <property type="component" value="Unassembled WGS sequence"/>
</dbReference>
<dbReference type="Gene3D" id="1.10.10.10">
    <property type="entry name" value="Winged helix-like DNA-binding domain superfamily/Winged helix DNA-binding domain"/>
    <property type="match status" value="1"/>
</dbReference>
<evidence type="ECO:0000313" key="3">
    <source>
        <dbReference type="Proteomes" id="UP001595528"/>
    </source>
</evidence>